<accession>A0ACA9KYE7</accession>
<sequence>MKKEIEAYLERMKGRDEERNRSPPEKNERVVVNQVQLTRYIVTTKAKNVIPNEEEMKREIKAHLEKMKG</sequence>
<protein>
    <submittedName>
        <fullName evidence="1">5683_t:CDS:1</fullName>
    </submittedName>
</protein>
<dbReference type="Proteomes" id="UP000789702">
    <property type="component" value="Unassembled WGS sequence"/>
</dbReference>
<evidence type="ECO:0000313" key="1">
    <source>
        <dbReference type="EMBL" id="CAG8500703.1"/>
    </source>
</evidence>
<gene>
    <name evidence="1" type="ORF">DHETER_LOCUS2993</name>
</gene>
<keyword evidence="2" id="KW-1185">Reference proteome</keyword>
<organism evidence="1 2">
    <name type="scientific">Dentiscutata heterogama</name>
    <dbReference type="NCBI Taxonomy" id="1316150"/>
    <lineage>
        <taxon>Eukaryota</taxon>
        <taxon>Fungi</taxon>
        <taxon>Fungi incertae sedis</taxon>
        <taxon>Mucoromycota</taxon>
        <taxon>Glomeromycotina</taxon>
        <taxon>Glomeromycetes</taxon>
        <taxon>Diversisporales</taxon>
        <taxon>Gigasporaceae</taxon>
        <taxon>Dentiscutata</taxon>
    </lineage>
</organism>
<name>A0ACA9KYE7_9GLOM</name>
<evidence type="ECO:0000313" key="2">
    <source>
        <dbReference type="Proteomes" id="UP000789702"/>
    </source>
</evidence>
<reference evidence="1" key="1">
    <citation type="submission" date="2021-06" db="EMBL/GenBank/DDBJ databases">
        <authorList>
            <person name="Kallberg Y."/>
            <person name="Tangrot J."/>
            <person name="Rosling A."/>
        </authorList>
    </citation>
    <scope>NUCLEOTIDE SEQUENCE</scope>
    <source>
        <strain evidence="1">IL203A</strain>
    </source>
</reference>
<dbReference type="EMBL" id="CAJVPU010002415">
    <property type="protein sequence ID" value="CAG8500703.1"/>
    <property type="molecule type" value="Genomic_DNA"/>
</dbReference>
<comment type="caution">
    <text evidence="1">The sequence shown here is derived from an EMBL/GenBank/DDBJ whole genome shotgun (WGS) entry which is preliminary data.</text>
</comment>
<proteinExistence type="predicted"/>